<dbReference type="EMBL" id="CBTJ020000111">
    <property type="protein sequence ID" value="CDI04481.1"/>
    <property type="molecule type" value="Genomic_DNA"/>
</dbReference>
<proteinExistence type="predicted"/>
<keyword evidence="2" id="KW-1185">Reference proteome</keyword>
<organism evidence="1 2">
    <name type="scientific">Candidatus Competibacter denitrificans Run_A_D11</name>
    <dbReference type="NCBI Taxonomy" id="1400863"/>
    <lineage>
        <taxon>Bacteria</taxon>
        <taxon>Pseudomonadati</taxon>
        <taxon>Pseudomonadota</taxon>
        <taxon>Gammaproteobacteria</taxon>
        <taxon>Candidatus Competibacteraceae</taxon>
        <taxon>Candidatus Competibacter</taxon>
    </lineage>
</organism>
<dbReference type="AlphaFoldDB" id="W6M8Z9"/>
<gene>
    <name evidence="1" type="ORF">BN873_980082</name>
</gene>
<reference evidence="1" key="2">
    <citation type="submission" date="2014-03" db="EMBL/GenBank/DDBJ databases">
        <title>Candidatus Competibacter-lineage genomes retrieved from metagenomes reveal functional metabolic diversity.</title>
        <authorList>
            <person name="McIlroy S.J."/>
            <person name="Albertsen M."/>
            <person name="Andresen E.K."/>
            <person name="Saunders A.M."/>
            <person name="Kristiansen R."/>
            <person name="Stokholm-Bjerregaard M."/>
            <person name="Nielsen K.L."/>
            <person name="Nielsen P.H."/>
        </authorList>
    </citation>
    <scope>NUCLEOTIDE SEQUENCE</scope>
    <source>
        <strain evidence="1">Run_A_D11</strain>
    </source>
</reference>
<dbReference type="Proteomes" id="UP000035760">
    <property type="component" value="Unassembled WGS sequence"/>
</dbReference>
<accession>W6M8Z9</accession>
<dbReference type="STRING" id="1400863.BN873_980082"/>
<protein>
    <submittedName>
        <fullName evidence="1">Uncharacterized protein</fullName>
    </submittedName>
</protein>
<evidence type="ECO:0000313" key="1">
    <source>
        <dbReference type="EMBL" id="CDI04481.1"/>
    </source>
</evidence>
<evidence type="ECO:0000313" key="2">
    <source>
        <dbReference type="Proteomes" id="UP000035760"/>
    </source>
</evidence>
<reference evidence="1" key="1">
    <citation type="submission" date="2013-07" db="EMBL/GenBank/DDBJ databases">
        <authorList>
            <person name="McIlroy S."/>
        </authorList>
    </citation>
    <scope>NUCLEOTIDE SEQUENCE [LARGE SCALE GENOMIC DNA]</scope>
    <source>
        <strain evidence="1">Run_A_D11</strain>
    </source>
</reference>
<name>W6M8Z9_9GAMM</name>
<sequence>MVIFRLRNMRPDHVHEVLLRILKRYSDELNQGVILSVAEGQVRLRFLPINLPRT</sequence>
<comment type="caution">
    <text evidence="1">The sequence shown here is derived from an EMBL/GenBank/DDBJ whole genome shotgun (WGS) entry which is preliminary data.</text>
</comment>